<dbReference type="CDD" id="cd00067">
    <property type="entry name" value="GAL4"/>
    <property type="match status" value="1"/>
</dbReference>
<evidence type="ECO:0000259" key="4">
    <source>
        <dbReference type="PROSITE" id="PS50048"/>
    </source>
</evidence>
<organism evidence="5 6">
    <name type="scientific">Pleurostoma richardsiae</name>
    <dbReference type="NCBI Taxonomy" id="41990"/>
    <lineage>
        <taxon>Eukaryota</taxon>
        <taxon>Fungi</taxon>
        <taxon>Dikarya</taxon>
        <taxon>Ascomycota</taxon>
        <taxon>Pezizomycotina</taxon>
        <taxon>Sordariomycetes</taxon>
        <taxon>Sordariomycetidae</taxon>
        <taxon>Calosphaeriales</taxon>
        <taxon>Pleurostomataceae</taxon>
        <taxon>Pleurostoma</taxon>
    </lineage>
</organism>
<evidence type="ECO:0000256" key="3">
    <source>
        <dbReference type="SAM" id="MobiDB-lite"/>
    </source>
</evidence>
<dbReference type="PANTHER" id="PTHR31668:SF10">
    <property type="entry name" value="ZN(II)2CYS6 TRANSCRIPTION FACTOR (EUROFUNG)"/>
    <property type="match status" value="1"/>
</dbReference>
<keyword evidence="2" id="KW-0539">Nucleus</keyword>
<dbReference type="Gene3D" id="4.10.240.10">
    <property type="entry name" value="Zn(2)-C6 fungal-type DNA-binding domain"/>
    <property type="match status" value="1"/>
</dbReference>
<dbReference type="InterPro" id="IPR036864">
    <property type="entry name" value="Zn2-C6_fun-type_DNA-bd_sf"/>
</dbReference>
<reference evidence="5" key="1">
    <citation type="submission" date="2022-07" db="EMBL/GenBank/DDBJ databases">
        <title>Fungi with potential for degradation of polypropylene.</title>
        <authorList>
            <person name="Gostincar C."/>
        </authorList>
    </citation>
    <scope>NUCLEOTIDE SEQUENCE</scope>
    <source>
        <strain evidence="5">EXF-13308</strain>
    </source>
</reference>
<dbReference type="SMART" id="SM00066">
    <property type="entry name" value="GAL4"/>
    <property type="match status" value="1"/>
</dbReference>
<feature type="compositionally biased region" description="Low complexity" evidence="3">
    <location>
        <begin position="67"/>
        <end position="87"/>
    </location>
</feature>
<dbReference type="GO" id="GO:0003677">
    <property type="term" value="F:DNA binding"/>
    <property type="evidence" value="ECO:0007669"/>
    <property type="project" value="UniProtKB-KW"/>
</dbReference>
<dbReference type="PROSITE" id="PS00463">
    <property type="entry name" value="ZN2_CY6_FUNGAL_1"/>
    <property type="match status" value="1"/>
</dbReference>
<comment type="caution">
    <text evidence="5">The sequence shown here is derived from an EMBL/GenBank/DDBJ whole genome shotgun (WGS) entry which is preliminary data.</text>
</comment>
<dbReference type="SUPFAM" id="SSF57701">
    <property type="entry name" value="Zn2/Cys6 DNA-binding domain"/>
    <property type="match status" value="1"/>
</dbReference>
<evidence type="ECO:0000313" key="5">
    <source>
        <dbReference type="EMBL" id="KAJ9137065.1"/>
    </source>
</evidence>
<feature type="compositionally biased region" description="Basic and acidic residues" evidence="3">
    <location>
        <begin position="125"/>
        <end position="134"/>
    </location>
</feature>
<evidence type="ECO:0000256" key="2">
    <source>
        <dbReference type="ARBA" id="ARBA00023242"/>
    </source>
</evidence>
<dbReference type="GO" id="GO:0008270">
    <property type="term" value="F:zinc ion binding"/>
    <property type="evidence" value="ECO:0007669"/>
    <property type="project" value="InterPro"/>
</dbReference>
<protein>
    <submittedName>
        <fullName evidence="5">Zn(2)-C6 fungal-type DNA-binding domain</fullName>
    </submittedName>
</protein>
<dbReference type="GO" id="GO:0000981">
    <property type="term" value="F:DNA-binding transcription factor activity, RNA polymerase II-specific"/>
    <property type="evidence" value="ECO:0007669"/>
    <property type="project" value="InterPro"/>
</dbReference>
<keyword evidence="1" id="KW-0479">Metal-binding</keyword>
<dbReference type="SMART" id="SM00906">
    <property type="entry name" value="Fungal_trans"/>
    <property type="match status" value="1"/>
</dbReference>
<dbReference type="InterPro" id="IPR050797">
    <property type="entry name" value="Carb_Metab_Trans_Reg"/>
</dbReference>
<feature type="compositionally biased region" description="Pro residues" evidence="3">
    <location>
        <begin position="88"/>
        <end position="97"/>
    </location>
</feature>
<dbReference type="GO" id="GO:0001080">
    <property type="term" value="P:nitrogen catabolite activation of transcription from RNA polymerase II promoter"/>
    <property type="evidence" value="ECO:0007669"/>
    <property type="project" value="TreeGrafter"/>
</dbReference>
<dbReference type="Pfam" id="PF00172">
    <property type="entry name" value="Zn_clus"/>
    <property type="match status" value="1"/>
</dbReference>
<dbReference type="AlphaFoldDB" id="A0AA38RFI8"/>
<evidence type="ECO:0000313" key="6">
    <source>
        <dbReference type="Proteomes" id="UP001174694"/>
    </source>
</evidence>
<sequence length="647" mass="71549">MPMGYSERPYRSHSRPACTACRRRKSRCRIEAQATACLMCGVHGTECRFPHGPITSSSMAAPRRPRTTSSRPIEETATTPATIVHAAPVPPAPPYPLLSPGAQSTTVSSQREEDGPAQTTPLSLHHADDGDDNPHIVGPVVSNDSTVLADYLSSIHAEARGMRITRPVMDTVNSEPVIFTHVQKRPLGVTVSHDVAFLKLQMIEKLLEPWADHLIDIYLVKPNACFPLVDEASFRTQYLRAKHRVSPALLASLYAHTLTFWSHDPRLSSQRCPDGRFIWNLANEALYSELYTSPGISTITAILLNIGGRPTTSMIGNGVQLGAAVSLSHSLGLNRNPLSWDIPQAERHLRMKIWWCLLVHDRWSSLAYGTPPHIRDSQYDVPPPTEACLCSPTDPPERRKTARIFIALVGLTEVLAHYLEHIYRAKPADPDQPGRNFELALNAWVEALPDDVRRIIVRGTQLDTPGASNLRLAYLSVRLLLHRIGLNSDKRREVGESLSNRYMEIRRSAEEIVLLVQELSSVQLGDFWLPVAAITFSHTAAFLTRCALEADIGGGAEESGLAQSPSLRMASELLAALQHHRERSGWDLADICLAQHTDVVERLLTTPPGGEQQQLADVQLQGQQYGMYSGAFVDALFPSIWDTLQSI</sequence>
<name>A0AA38RFI8_9PEZI</name>
<keyword evidence="5" id="KW-0238">DNA-binding</keyword>
<keyword evidence="6" id="KW-1185">Reference proteome</keyword>
<dbReference type="CDD" id="cd12148">
    <property type="entry name" value="fungal_TF_MHR"/>
    <property type="match status" value="1"/>
</dbReference>
<dbReference type="PROSITE" id="PS50048">
    <property type="entry name" value="ZN2_CY6_FUNGAL_2"/>
    <property type="match status" value="1"/>
</dbReference>
<dbReference type="EMBL" id="JANBVO010000036">
    <property type="protein sequence ID" value="KAJ9137065.1"/>
    <property type="molecule type" value="Genomic_DNA"/>
</dbReference>
<feature type="domain" description="Zn(2)-C6 fungal-type" evidence="4">
    <location>
        <begin position="17"/>
        <end position="49"/>
    </location>
</feature>
<dbReference type="Pfam" id="PF04082">
    <property type="entry name" value="Fungal_trans"/>
    <property type="match status" value="1"/>
</dbReference>
<dbReference type="InterPro" id="IPR001138">
    <property type="entry name" value="Zn2Cys6_DnaBD"/>
</dbReference>
<dbReference type="InterPro" id="IPR007219">
    <property type="entry name" value="XnlR_reg_dom"/>
</dbReference>
<evidence type="ECO:0000256" key="1">
    <source>
        <dbReference type="ARBA" id="ARBA00022723"/>
    </source>
</evidence>
<feature type="region of interest" description="Disordered" evidence="3">
    <location>
        <begin position="52"/>
        <end position="138"/>
    </location>
</feature>
<dbReference type="Proteomes" id="UP001174694">
    <property type="component" value="Unassembled WGS sequence"/>
</dbReference>
<accession>A0AA38RFI8</accession>
<proteinExistence type="predicted"/>
<dbReference type="PANTHER" id="PTHR31668">
    <property type="entry name" value="GLUCOSE TRANSPORT TRANSCRIPTION REGULATOR RGT1-RELATED-RELATED"/>
    <property type="match status" value="1"/>
</dbReference>
<gene>
    <name evidence="5" type="ORF">NKR23_g9346</name>
</gene>
<dbReference type="GO" id="GO:0006351">
    <property type="term" value="P:DNA-templated transcription"/>
    <property type="evidence" value="ECO:0007669"/>
    <property type="project" value="InterPro"/>
</dbReference>
<dbReference type="GO" id="GO:0005634">
    <property type="term" value="C:nucleus"/>
    <property type="evidence" value="ECO:0007669"/>
    <property type="project" value="TreeGrafter"/>
</dbReference>